<dbReference type="RefSeq" id="WP_189350530.1">
    <property type="nucleotide sequence ID" value="NZ_BMXK01000009.1"/>
</dbReference>
<dbReference type="PANTHER" id="PTHR12304:SF4">
    <property type="entry name" value="URIDINE NUCLEOSIDASE"/>
    <property type="match status" value="1"/>
</dbReference>
<dbReference type="SUPFAM" id="SSF53590">
    <property type="entry name" value="Nucleoside hydrolase"/>
    <property type="match status" value="1"/>
</dbReference>
<keyword evidence="5" id="KW-1185">Reference proteome</keyword>
<keyword evidence="2" id="KW-0326">Glycosidase</keyword>
<proteinExistence type="predicted"/>
<evidence type="ECO:0000313" key="5">
    <source>
        <dbReference type="Proteomes" id="UP000642819"/>
    </source>
</evidence>
<keyword evidence="1" id="KW-0378">Hydrolase</keyword>
<organism evidence="4 5">
    <name type="scientific">Zhihengliuella salsuginis</name>
    <dbReference type="NCBI Taxonomy" id="578222"/>
    <lineage>
        <taxon>Bacteria</taxon>
        <taxon>Bacillati</taxon>
        <taxon>Actinomycetota</taxon>
        <taxon>Actinomycetes</taxon>
        <taxon>Micrococcales</taxon>
        <taxon>Micrococcaceae</taxon>
        <taxon>Zhihengliuella</taxon>
    </lineage>
</organism>
<dbReference type="InterPro" id="IPR023186">
    <property type="entry name" value="IUNH"/>
</dbReference>
<dbReference type="InterPro" id="IPR001910">
    <property type="entry name" value="Inosine/uridine_hydrolase_dom"/>
</dbReference>
<reference evidence="5" key="1">
    <citation type="journal article" date="2019" name="Int. J. Syst. Evol. Microbiol.">
        <title>The Global Catalogue of Microorganisms (GCM) 10K type strain sequencing project: providing services to taxonomists for standard genome sequencing and annotation.</title>
        <authorList>
            <consortium name="The Broad Institute Genomics Platform"/>
            <consortium name="The Broad Institute Genome Sequencing Center for Infectious Disease"/>
            <person name="Wu L."/>
            <person name="Ma J."/>
        </authorList>
    </citation>
    <scope>NUCLEOTIDE SEQUENCE [LARGE SCALE GENOMIC DNA]</scope>
    <source>
        <strain evidence="5">KCTC 19466</strain>
    </source>
</reference>
<evidence type="ECO:0000256" key="1">
    <source>
        <dbReference type="ARBA" id="ARBA00022801"/>
    </source>
</evidence>
<name>A0ABQ3GKP1_9MICC</name>
<feature type="domain" description="Inosine/uridine-preferring nucleoside hydrolase" evidence="3">
    <location>
        <begin position="6"/>
        <end position="302"/>
    </location>
</feature>
<dbReference type="Gene3D" id="3.90.245.10">
    <property type="entry name" value="Ribonucleoside hydrolase-like"/>
    <property type="match status" value="1"/>
</dbReference>
<evidence type="ECO:0000259" key="3">
    <source>
        <dbReference type="Pfam" id="PF01156"/>
    </source>
</evidence>
<evidence type="ECO:0000313" key="4">
    <source>
        <dbReference type="EMBL" id="GHD09499.1"/>
    </source>
</evidence>
<dbReference type="CDD" id="cd02650">
    <property type="entry name" value="nuc_hydro_CaPnhB"/>
    <property type="match status" value="1"/>
</dbReference>
<gene>
    <name evidence="4" type="ORF">GCM10008096_22220</name>
</gene>
<accession>A0ABQ3GKP1</accession>
<evidence type="ECO:0000256" key="2">
    <source>
        <dbReference type="ARBA" id="ARBA00023295"/>
    </source>
</evidence>
<dbReference type="PANTHER" id="PTHR12304">
    <property type="entry name" value="INOSINE-URIDINE PREFERRING NUCLEOSIDE HYDROLASE"/>
    <property type="match status" value="1"/>
</dbReference>
<dbReference type="Proteomes" id="UP000642819">
    <property type="component" value="Unassembled WGS sequence"/>
</dbReference>
<comment type="caution">
    <text evidence="4">The sequence shown here is derived from an EMBL/GenBank/DDBJ whole genome shotgun (WGS) entry which is preliminary data.</text>
</comment>
<sequence length="327" mass="33746">MTRTPVYLDCDTGIDDALALAYLVAQPNADLRGVGTVSGNTDAAQAARNTLDLLAVLGRGDVPVAVGEHDFLTRAYAGGAPHVHGGNGIGGVRLEPAHRPVEETTAAELLVSLARESPGELRVIAIGPLTNLARALELEPRLPELVASVTVMGGAALAPGNVSPVAEANIANDPEAAQAVIAAGWPVTLVPLDVTMAHLLEEPHRQQLAGSDQPVARLLAEMLGHYFEFYRDVFGRGCSAMHDPLAVAIALGGAVPDTAPLVPVVVDTGEGPGRGQTICDLRGRYRGLADVPGATCRVVLRVGADFPGHLTQALSAPVTAEPAEAAR</sequence>
<dbReference type="Pfam" id="PF01156">
    <property type="entry name" value="IU_nuc_hydro"/>
    <property type="match status" value="1"/>
</dbReference>
<dbReference type="InterPro" id="IPR036452">
    <property type="entry name" value="Ribo_hydro-like"/>
</dbReference>
<dbReference type="EMBL" id="BMXK01000009">
    <property type="protein sequence ID" value="GHD09499.1"/>
    <property type="molecule type" value="Genomic_DNA"/>
</dbReference>
<protein>
    <submittedName>
        <fullName evidence="4">Purine nucleosidase</fullName>
    </submittedName>
</protein>